<protein>
    <submittedName>
        <fullName evidence="1">Endo-1,4-beta-xylanase A</fullName>
    </submittedName>
</protein>
<dbReference type="InterPro" id="IPR029058">
    <property type="entry name" value="AB_hydrolase_fold"/>
</dbReference>
<keyword evidence="1" id="KW-0858">Xylan degradation</keyword>
<proteinExistence type="predicted"/>
<dbReference type="eggNOG" id="COG2382">
    <property type="taxonomic scope" value="Bacteria"/>
</dbReference>
<name>A0A069D2R8_9BACE</name>
<accession>A0A069D2R8</accession>
<dbReference type="Gene3D" id="3.40.50.1820">
    <property type="entry name" value="alpha/beta hydrolase"/>
    <property type="match status" value="1"/>
</dbReference>
<sequence length="46" mass="5448">MGTAALVKSLRDMNINLTEYVSQGTAHEWLTWRRCLNEFIPHLFKR</sequence>
<evidence type="ECO:0000313" key="2">
    <source>
        <dbReference type="Proteomes" id="UP000027601"/>
    </source>
</evidence>
<organism evidence="1 2">
    <name type="scientific">Bacteroides graminisolvens DSM 19988 = JCM 15093</name>
    <dbReference type="NCBI Taxonomy" id="1121097"/>
    <lineage>
        <taxon>Bacteria</taxon>
        <taxon>Pseudomonadati</taxon>
        <taxon>Bacteroidota</taxon>
        <taxon>Bacteroidia</taxon>
        <taxon>Bacteroidales</taxon>
        <taxon>Bacteroidaceae</taxon>
        <taxon>Bacteroides</taxon>
    </lineage>
</organism>
<comment type="caution">
    <text evidence="1">The sequence shown here is derived from an EMBL/GenBank/DDBJ whole genome shotgun (WGS) entry which is preliminary data.</text>
</comment>
<keyword evidence="2" id="KW-1185">Reference proteome</keyword>
<keyword evidence="1" id="KW-0378">Hydrolase</keyword>
<keyword evidence="1" id="KW-0119">Carbohydrate metabolism</keyword>
<dbReference type="AlphaFoldDB" id="A0A069D2R8"/>
<keyword evidence="1" id="KW-0624">Polysaccharide degradation</keyword>
<keyword evidence="1" id="KW-0326">Glycosidase</keyword>
<reference evidence="1 2" key="1">
    <citation type="journal article" date="2015" name="Microbes Environ.">
        <title>Distribution and evolution of nitrogen fixation genes in the phylum bacteroidetes.</title>
        <authorList>
            <person name="Inoue J."/>
            <person name="Oshima K."/>
            <person name="Suda W."/>
            <person name="Sakamoto M."/>
            <person name="Iino T."/>
            <person name="Noda S."/>
            <person name="Hongoh Y."/>
            <person name="Hattori M."/>
            <person name="Ohkuma M."/>
        </authorList>
    </citation>
    <scope>NUCLEOTIDE SEQUENCE [LARGE SCALE GENOMIC DNA]</scope>
    <source>
        <strain evidence="1 2">JCM 15093</strain>
    </source>
</reference>
<dbReference type="GO" id="GO:0016798">
    <property type="term" value="F:hydrolase activity, acting on glycosyl bonds"/>
    <property type="evidence" value="ECO:0007669"/>
    <property type="project" value="UniProtKB-KW"/>
</dbReference>
<evidence type="ECO:0000313" key="1">
    <source>
        <dbReference type="EMBL" id="GAK36727.1"/>
    </source>
</evidence>
<dbReference type="EMBL" id="BAJS01000009">
    <property type="protein sequence ID" value="GAK36727.1"/>
    <property type="molecule type" value="Genomic_DNA"/>
</dbReference>
<gene>
    <name evidence="1" type="ORF">JCM15093_1914</name>
</gene>
<dbReference type="Proteomes" id="UP000027601">
    <property type="component" value="Unassembled WGS sequence"/>
</dbReference>
<dbReference type="GO" id="GO:0045493">
    <property type="term" value="P:xylan catabolic process"/>
    <property type="evidence" value="ECO:0007669"/>
    <property type="project" value="UniProtKB-KW"/>
</dbReference>